<evidence type="ECO:0000313" key="7">
    <source>
        <dbReference type="EMBL" id="KAK8495110.1"/>
    </source>
</evidence>
<comment type="similarity">
    <text evidence="5">Belongs to the PTH family.</text>
</comment>
<keyword evidence="8" id="KW-1185">Reference proteome</keyword>
<comment type="caution">
    <text evidence="7">The sequence shown here is derived from an EMBL/GenBank/DDBJ whole genome shotgun (WGS) entry which is preliminary data.</text>
</comment>
<proteinExistence type="inferred from homology"/>
<dbReference type="PANTHER" id="PTHR17224:SF1">
    <property type="entry name" value="PEPTIDYL-TRNA HYDROLASE"/>
    <property type="match status" value="1"/>
</dbReference>
<protein>
    <recommendedName>
        <fullName evidence="1">peptidyl-tRNA hydrolase</fullName>
        <ecNumber evidence="1">3.1.1.29</ecNumber>
    </recommendedName>
</protein>
<organism evidence="7 8">
    <name type="scientific">Hibiscus sabdariffa</name>
    <name type="common">roselle</name>
    <dbReference type="NCBI Taxonomy" id="183260"/>
    <lineage>
        <taxon>Eukaryota</taxon>
        <taxon>Viridiplantae</taxon>
        <taxon>Streptophyta</taxon>
        <taxon>Embryophyta</taxon>
        <taxon>Tracheophyta</taxon>
        <taxon>Spermatophyta</taxon>
        <taxon>Magnoliopsida</taxon>
        <taxon>eudicotyledons</taxon>
        <taxon>Gunneridae</taxon>
        <taxon>Pentapetalae</taxon>
        <taxon>rosids</taxon>
        <taxon>malvids</taxon>
        <taxon>Malvales</taxon>
        <taxon>Malvaceae</taxon>
        <taxon>Malvoideae</taxon>
        <taxon>Hibiscus</taxon>
    </lineage>
</organism>
<keyword evidence="4" id="KW-0694">RNA-binding</keyword>
<dbReference type="PANTHER" id="PTHR17224">
    <property type="entry name" value="PEPTIDYL-TRNA HYDROLASE"/>
    <property type="match status" value="1"/>
</dbReference>
<dbReference type="Proteomes" id="UP001472677">
    <property type="component" value="Unassembled WGS sequence"/>
</dbReference>
<name>A0ABR2AN86_9ROSI</name>
<accession>A0ABR2AN86</accession>
<feature type="region of interest" description="Disordered" evidence="6">
    <location>
        <begin position="12"/>
        <end position="37"/>
    </location>
</feature>
<feature type="non-terminal residue" evidence="7">
    <location>
        <position position="107"/>
    </location>
</feature>
<evidence type="ECO:0000256" key="1">
    <source>
        <dbReference type="ARBA" id="ARBA00013260"/>
    </source>
</evidence>
<evidence type="ECO:0000313" key="8">
    <source>
        <dbReference type="Proteomes" id="UP001472677"/>
    </source>
</evidence>
<dbReference type="Pfam" id="PF01195">
    <property type="entry name" value="Pept_tRNA_hydro"/>
    <property type="match status" value="1"/>
</dbReference>
<reference evidence="7 8" key="1">
    <citation type="journal article" date="2024" name="G3 (Bethesda)">
        <title>Genome assembly of Hibiscus sabdariffa L. provides insights into metabolisms of medicinal natural products.</title>
        <authorList>
            <person name="Kim T."/>
        </authorList>
    </citation>
    <scope>NUCLEOTIDE SEQUENCE [LARGE SCALE GENOMIC DNA]</scope>
    <source>
        <strain evidence="7">TK-2024</strain>
        <tissue evidence="7">Old leaves</tissue>
    </source>
</reference>
<keyword evidence="2" id="KW-0820">tRNA-binding</keyword>
<dbReference type="InterPro" id="IPR018171">
    <property type="entry name" value="Pept_tRNA_hydro_CS"/>
</dbReference>
<dbReference type="InterPro" id="IPR001328">
    <property type="entry name" value="Pept_tRNA_hydro"/>
</dbReference>
<dbReference type="PROSITE" id="PS01195">
    <property type="entry name" value="PEPT_TRNA_HYDROL_1"/>
    <property type="match status" value="1"/>
</dbReference>
<keyword evidence="3" id="KW-0378">Hydrolase</keyword>
<gene>
    <name evidence="7" type="ORF">V6N12_047107</name>
</gene>
<dbReference type="SUPFAM" id="SSF53178">
    <property type="entry name" value="Peptidyl-tRNA hydrolase-like"/>
    <property type="match status" value="1"/>
</dbReference>
<evidence type="ECO:0000256" key="4">
    <source>
        <dbReference type="ARBA" id="ARBA00022884"/>
    </source>
</evidence>
<dbReference type="InterPro" id="IPR036416">
    <property type="entry name" value="Pept_tRNA_hydro_sf"/>
</dbReference>
<evidence type="ECO:0000256" key="6">
    <source>
        <dbReference type="SAM" id="MobiDB-lite"/>
    </source>
</evidence>
<dbReference type="Gene3D" id="3.40.50.1470">
    <property type="entry name" value="Peptidyl-tRNA hydrolase"/>
    <property type="match status" value="1"/>
</dbReference>
<sequence>MAHSPNFSIHCLNSSQPITAEEPQVAAPKPKSRPQHPWLIVGLGNPGKKYNGTRHNVGFEMVDAIAESEGISITNVNFKALLGRGFIGNVPVMLAKPQTFMNSSGES</sequence>
<evidence type="ECO:0000256" key="5">
    <source>
        <dbReference type="ARBA" id="ARBA00038063"/>
    </source>
</evidence>
<evidence type="ECO:0000256" key="2">
    <source>
        <dbReference type="ARBA" id="ARBA00022555"/>
    </source>
</evidence>
<dbReference type="EC" id="3.1.1.29" evidence="1"/>
<dbReference type="EMBL" id="JBBPBM010000458">
    <property type="protein sequence ID" value="KAK8495110.1"/>
    <property type="molecule type" value="Genomic_DNA"/>
</dbReference>
<evidence type="ECO:0000256" key="3">
    <source>
        <dbReference type="ARBA" id="ARBA00022801"/>
    </source>
</evidence>